<dbReference type="EMBL" id="JARRAG010000002">
    <property type="protein sequence ID" value="MDG3005789.1"/>
    <property type="molecule type" value="Genomic_DNA"/>
</dbReference>
<proteinExistence type="predicted"/>
<sequence length="362" mass="40285">MAGSERRSDADLIDRLREEPYRFDFFQAVRLLTRIADDRAPVGRDAPFGDEAVRFAQYVSLTFPASAVDRIEGLARPSTASADAGPAPPPTLTTTFFGLLGPSGVLPTIYTEELIGPQARRRGPAVEFLNLFHHRLVSLFFRAWEKYDLPSQWENGRVADDGDRAAAGADGDAFASSLFHLLGLGPESLRGRMAVGDDSLPFYTGLFAQQHRSAVMLERLLVDYFGRPFQVLSFVGRWLRLRPEERTRLGRRGSFARLGVDAVAGGKVWDVQSKFRVRVGPLSLEEFHEFLPDGPASKRLTDLVRFYDRGEMDFDVQLVLKKEDVPPCRVGSGADAARLGRSAWLKVRQFDRDAADAVLRPG</sequence>
<dbReference type="Proteomes" id="UP001216907">
    <property type="component" value="Unassembled WGS sequence"/>
</dbReference>
<keyword evidence="2" id="KW-1185">Reference proteome</keyword>
<organism evidence="1 2">
    <name type="scientific">Paludisphaera mucosa</name>
    <dbReference type="NCBI Taxonomy" id="3030827"/>
    <lineage>
        <taxon>Bacteria</taxon>
        <taxon>Pseudomonadati</taxon>
        <taxon>Planctomycetota</taxon>
        <taxon>Planctomycetia</taxon>
        <taxon>Isosphaerales</taxon>
        <taxon>Isosphaeraceae</taxon>
        <taxon>Paludisphaera</taxon>
    </lineage>
</organism>
<reference evidence="1 2" key="1">
    <citation type="submission" date="2023-03" db="EMBL/GenBank/DDBJ databases">
        <title>Paludisphaera mucosa sp. nov. a novel planctomycete from northern fen.</title>
        <authorList>
            <person name="Ivanova A."/>
        </authorList>
    </citation>
    <scope>NUCLEOTIDE SEQUENCE [LARGE SCALE GENOMIC DNA]</scope>
    <source>
        <strain evidence="1 2">Pla2</strain>
    </source>
</reference>
<dbReference type="RefSeq" id="WP_277862119.1">
    <property type="nucleotide sequence ID" value="NZ_JARRAG010000002.1"/>
</dbReference>
<gene>
    <name evidence="1" type="primary">tssG</name>
    <name evidence="1" type="ORF">PZE19_18535</name>
</gene>
<dbReference type="NCBIfam" id="TIGR03347">
    <property type="entry name" value="VI_chp_1"/>
    <property type="match status" value="1"/>
</dbReference>
<dbReference type="Pfam" id="PF06996">
    <property type="entry name" value="T6SS_TssG"/>
    <property type="match status" value="1"/>
</dbReference>
<dbReference type="PANTHER" id="PTHR35564:SF4">
    <property type="entry name" value="CYTOPLASMIC PROTEIN"/>
    <property type="match status" value="1"/>
</dbReference>
<comment type="caution">
    <text evidence="1">The sequence shown here is derived from an EMBL/GenBank/DDBJ whole genome shotgun (WGS) entry which is preliminary data.</text>
</comment>
<dbReference type="PANTHER" id="PTHR35564">
    <property type="match status" value="1"/>
</dbReference>
<evidence type="ECO:0000313" key="2">
    <source>
        <dbReference type="Proteomes" id="UP001216907"/>
    </source>
</evidence>
<accession>A0ABT6FE12</accession>
<evidence type="ECO:0000313" key="1">
    <source>
        <dbReference type="EMBL" id="MDG3005789.1"/>
    </source>
</evidence>
<protein>
    <submittedName>
        <fullName evidence="1">Type VI secretion system baseplate subunit TssG</fullName>
    </submittedName>
</protein>
<name>A0ABT6FE12_9BACT</name>
<dbReference type="InterPro" id="IPR010732">
    <property type="entry name" value="T6SS_TssG-like"/>
</dbReference>